<evidence type="ECO:0000313" key="4">
    <source>
        <dbReference type="Proteomes" id="UP000828251"/>
    </source>
</evidence>
<gene>
    <name evidence="3" type="ORF">J1N35_042401</name>
</gene>
<dbReference type="EMBL" id="JAIQCV010000012">
    <property type="protein sequence ID" value="KAH1040658.1"/>
    <property type="molecule type" value="Genomic_DNA"/>
</dbReference>
<dbReference type="Proteomes" id="UP000828251">
    <property type="component" value="Unassembled WGS sequence"/>
</dbReference>
<keyword evidence="1" id="KW-0472">Membrane</keyword>
<dbReference type="InterPro" id="IPR026960">
    <property type="entry name" value="RVT-Znf"/>
</dbReference>
<feature type="domain" description="Reverse transcriptase zinc-binding" evidence="2">
    <location>
        <begin position="32"/>
        <end position="89"/>
    </location>
</feature>
<protein>
    <recommendedName>
        <fullName evidence="2">Reverse transcriptase zinc-binding domain-containing protein</fullName>
    </recommendedName>
</protein>
<sequence length="126" mass="15007">MVSRLKEVVSCMELIPEEEDQIIWIHNKKGEFSMRKLIELLISAEMADCRFAFDKIWNLMVPPKVKSFLWLVSIDRILTKKFLGKRGERLVNWGMGARGVRGNERLWFIFFFNCNFIGGFWRIFLE</sequence>
<evidence type="ECO:0000313" key="3">
    <source>
        <dbReference type="EMBL" id="KAH1040658.1"/>
    </source>
</evidence>
<reference evidence="3 4" key="1">
    <citation type="journal article" date="2021" name="Plant Biotechnol. J.">
        <title>Multi-omics assisted identification of the key and species-specific regulatory components of drought-tolerant mechanisms in Gossypium stocksii.</title>
        <authorList>
            <person name="Yu D."/>
            <person name="Ke L."/>
            <person name="Zhang D."/>
            <person name="Wu Y."/>
            <person name="Sun Y."/>
            <person name="Mei J."/>
            <person name="Sun J."/>
            <person name="Sun Y."/>
        </authorList>
    </citation>
    <scope>NUCLEOTIDE SEQUENCE [LARGE SCALE GENOMIC DNA]</scope>
    <source>
        <strain evidence="4">cv. E1</strain>
        <tissue evidence="3">Leaf</tissue>
    </source>
</reference>
<dbReference type="OrthoDB" id="1937542at2759"/>
<dbReference type="AlphaFoldDB" id="A0A9D3UJ90"/>
<proteinExistence type="predicted"/>
<evidence type="ECO:0000256" key="1">
    <source>
        <dbReference type="SAM" id="Phobius"/>
    </source>
</evidence>
<keyword evidence="4" id="KW-1185">Reference proteome</keyword>
<name>A0A9D3UJ90_9ROSI</name>
<keyword evidence="1" id="KW-0812">Transmembrane</keyword>
<organism evidence="3 4">
    <name type="scientific">Gossypium stocksii</name>
    <dbReference type="NCBI Taxonomy" id="47602"/>
    <lineage>
        <taxon>Eukaryota</taxon>
        <taxon>Viridiplantae</taxon>
        <taxon>Streptophyta</taxon>
        <taxon>Embryophyta</taxon>
        <taxon>Tracheophyta</taxon>
        <taxon>Spermatophyta</taxon>
        <taxon>Magnoliopsida</taxon>
        <taxon>eudicotyledons</taxon>
        <taxon>Gunneridae</taxon>
        <taxon>Pentapetalae</taxon>
        <taxon>rosids</taxon>
        <taxon>malvids</taxon>
        <taxon>Malvales</taxon>
        <taxon>Malvaceae</taxon>
        <taxon>Malvoideae</taxon>
        <taxon>Gossypium</taxon>
    </lineage>
</organism>
<feature type="transmembrane region" description="Helical" evidence="1">
    <location>
        <begin position="106"/>
        <end position="124"/>
    </location>
</feature>
<keyword evidence="1" id="KW-1133">Transmembrane helix</keyword>
<comment type="caution">
    <text evidence="3">The sequence shown here is derived from an EMBL/GenBank/DDBJ whole genome shotgun (WGS) entry which is preliminary data.</text>
</comment>
<accession>A0A9D3UJ90</accession>
<evidence type="ECO:0000259" key="2">
    <source>
        <dbReference type="Pfam" id="PF13966"/>
    </source>
</evidence>
<dbReference type="Pfam" id="PF13966">
    <property type="entry name" value="zf-RVT"/>
    <property type="match status" value="1"/>
</dbReference>